<comment type="subunit">
    <text evidence="2">Forms a heterodimer with MurT.</text>
</comment>
<dbReference type="PANTHER" id="PTHR21343">
    <property type="entry name" value="DETHIOBIOTIN SYNTHETASE"/>
    <property type="match status" value="1"/>
</dbReference>
<keyword evidence="2" id="KW-0961">Cell wall biogenesis/degradation</keyword>
<dbReference type="Gene3D" id="3.40.50.880">
    <property type="match status" value="1"/>
</dbReference>
<protein>
    <recommendedName>
        <fullName evidence="2">Lipid II isoglutaminyl synthase (glutamine-hydrolyzing) subunit GatD</fullName>
        <ecNumber evidence="2">6.3.5.13</ecNumber>
    </recommendedName>
    <alternativeName>
        <fullName evidence="2">Lipid II isoglutaminyl synthase glutaminase subunit</fullName>
        <ecNumber evidence="2">3.5.1.2</ecNumber>
    </alternativeName>
</protein>
<dbReference type="EC" id="6.3.5.13" evidence="2"/>
<dbReference type="Pfam" id="PF07685">
    <property type="entry name" value="GATase_3"/>
    <property type="match status" value="1"/>
</dbReference>
<comment type="caution">
    <text evidence="4">The sequence shown here is derived from an EMBL/GenBank/DDBJ whole genome shotgun (WGS) entry which is preliminary data.</text>
</comment>
<dbReference type="EMBL" id="JAUSUR010000004">
    <property type="protein sequence ID" value="MDQ0361688.1"/>
    <property type="molecule type" value="Genomic_DNA"/>
</dbReference>
<comment type="pathway">
    <text evidence="2">Cell wall biogenesis; peptidoglycan biosynthesis.</text>
</comment>
<dbReference type="SUPFAM" id="SSF52317">
    <property type="entry name" value="Class I glutamine amidotransferase-like"/>
    <property type="match status" value="1"/>
</dbReference>
<keyword evidence="5" id="KW-1185">Reference proteome</keyword>
<dbReference type="CDD" id="cd01750">
    <property type="entry name" value="GATase1_CobQ"/>
    <property type="match status" value="1"/>
</dbReference>
<feature type="active site" evidence="2">
    <location>
        <position position="193"/>
    </location>
</feature>
<accession>A0ABU0E4R8</accession>
<name>A0ABU0E4R8_9FIRM</name>
<keyword evidence="2" id="KW-0133">Cell shape</keyword>
<feature type="active site" description="Nucleophile" evidence="2">
    <location>
        <position position="93"/>
    </location>
</feature>
<comment type="catalytic activity">
    <reaction evidence="2">
        <text>L-glutamine + H2O = L-glutamate + NH4(+)</text>
        <dbReference type="Rhea" id="RHEA:15889"/>
        <dbReference type="ChEBI" id="CHEBI:15377"/>
        <dbReference type="ChEBI" id="CHEBI:28938"/>
        <dbReference type="ChEBI" id="CHEBI:29985"/>
        <dbReference type="ChEBI" id="CHEBI:58359"/>
        <dbReference type="EC" id="3.5.1.2"/>
    </reaction>
</comment>
<evidence type="ECO:0000256" key="2">
    <source>
        <dbReference type="HAMAP-Rule" id="MF_02213"/>
    </source>
</evidence>
<comment type="catalytic activity">
    <reaction evidence="2">
        <text>beta-D-GlcNAc-(1-&gt;4)-Mur2Ac(oyl-L-Ala-gamma-D-Glu-L-Lys-D-Ala-D-Ala)-di-trans,octa-cis-undecaprenyl diphosphate + L-glutamine + ATP + H2O = beta-D-GlcNAc-(1-&gt;4)-Mur2Ac(oyl-L-Ala-D-isoglutaminyl-L-Lys-D-Ala-D-Ala)-di-trans,octa-cis-undecaprenyl diphosphate + L-glutamate + ADP + phosphate + H(+)</text>
        <dbReference type="Rhea" id="RHEA:57928"/>
        <dbReference type="ChEBI" id="CHEBI:15377"/>
        <dbReference type="ChEBI" id="CHEBI:15378"/>
        <dbReference type="ChEBI" id="CHEBI:29985"/>
        <dbReference type="ChEBI" id="CHEBI:30616"/>
        <dbReference type="ChEBI" id="CHEBI:43474"/>
        <dbReference type="ChEBI" id="CHEBI:58359"/>
        <dbReference type="ChEBI" id="CHEBI:60033"/>
        <dbReference type="ChEBI" id="CHEBI:62233"/>
        <dbReference type="ChEBI" id="CHEBI:456216"/>
        <dbReference type="EC" id="6.3.5.13"/>
    </reaction>
</comment>
<dbReference type="RefSeq" id="WP_307408625.1">
    <property type="nucleotide sequence ID" value="NZ_JAUSUR010000004.1"/>
</dbReference>
<dbReference type="Proteomes" id="UP001230220">
    <property type="component" value="Unassembled WGS sequence"/>
</dbReference>
<dbReference type="HAMAP" id="MF_02213">
    <property type="entry name" value="Lipid_II_synth_GatD"/>
    <property type="match status" value="1"/>
</dbReference>
<comment type="similarity">
    <text evidence="2">Belongs to the CobB/CobQ family. GatD subfamily.</text>
</comment>
<dbReference type="PANTHER" id="PTHR21343:SF9">
    <property type="entry name" value="LIPID II ISOGLUTAMINYL SYNTHASE (GLUTAMINE-HYDROLYZING) SUBUNIT GATD"/>
    <property type="match status" value="1"/>
</dbReference>
<comment type="function">
    <text evidence="2">The lipid II isoglutaminyl synthase complex catalyzes the formation of alpha-D-isoglutamine in the cell wall lipid II stem peptide. The GatD subunit catalyzes the hydrolysis of glutamine to glutamate and ammonia. The resulting ammonia molecule is channeled to the active site of MurT.</text>
</comment>
<evidence type="ECO:0000259" key="3">
    <source>
        <dbReference type="Pfam" id="PF07685"/>
    </source>
</evidence>
<keyword evidence="2" id="KW-0436">Ligase</keyword>
<dbReference type="InterPro" id="IPR011698">
    <property type="entry name" value="GATase_3"/>
</dbReference>
<evidence type="ECO:0000313" key="4">
    <source>
        <dbReference type="EMBL" id="MDQ0361688.1"/>
    </source>
</evidence>
<feature type="domain" description="CobB/CobQ-like glutamine amidotransferase" evidence="3">
    <location>
        <begin position="5"/>
        <end position="200"/>
    </location>
</feature>
<evidence type="ECO:0000313" key="5">
    <source>
        <dbReference type="Proteomes" id="UP001230220"/>
    </source>
</evidence>
<gene>
    <name evidence="2" type="primary">gatD</name>
    <name evidence="4" type="ORF">J2S15_002438</name>
</gene>
<keyword evidence="2" id="KW-0573">Peptidoglycan synthesis</keyword>
<evidence type="ECO:0000256" key="1">
    <source>
        <dbReference type="ARBA" id="ARBA00022962"/>
    </source>
</evidence>
<feature type="binding site" evidence="2">
    <location>
        <position position="129"/>
    </location>
    <ligand>
        <name>substrate</name>
    </ligand>
</feature>
<dbReference type="PROSITE" id="PS51274">
    <property type="entry name" value="GATASE_COBBQ"/>
    <property type="match status" value="1"/>
</dbReference>
<dbReference type="EC" id="3.5.1.2" evidence="2"/>
<dbReference type="InterPro" id="IPR033949">
    <property type="entry name" value="CobQ_GATase1"/>
</dbReference>
<reference evidence="4 5" key="1">
    <citation type="submission" date="2023-07" db="EMBL/GenBank/DDBJ databases">
        <title>Genomic Encyclopedia of Type Strains, Phase IV (KMG-IV): sequencing the most valuable type-strain genomes for metagenomic binning, comparative biology and taxonomic classification.</title>
        <authorList>
            <person name="Goeker M."/>
        </authorList>
    </citation>
    <scope>NUCLEOTIDE SEQUENCE [LARGE SCALE GENOMIC DNA]</scope>
    <source>
        <strain evidence="4 5">DSM 16784</strain>
    </source>
</reference>
<sequence length="245" mass="27775">MKMKVLWMYHDIMDLYGDRGNIQVLKKRCLDRDIEIEVDTCGINEEKNLSDFHLIFIGGGADREQGLLYEDLVNRKQDILDAIDAKSFVLLICGGYQFFGQYYIDNNNREIQGLGIFDYYTKSNPNVGRCIGNIEIEADLDGKKVTVVGFENHGGQTMNVTTPFGKVVSGHGNVYQGEYEGFYNGQVLGTYMHGPLLPKNPEVADFIIKKALSKEYDNVELKPLDDTLELQAKEAMRKRMHAKKG</sequence>
<keyword evidence="2" id="KW-0378">Hydrolase</keyword>
<proteinExistence type="inferred from homology"/>
<dbReference type="InterPro" id="IPR043702">
    <property type="entry name" value="Lipid_II_synth_GatD"/>
</dbReference>
<dbReference type="InterPro" id="IPR029062">
    <property type="entry name" value="Class_I_gatase-like"/>
</dbReference>
<organism evidence="4 5">
    <name type="scientific">Breznakia pachnodae</name>
    <dbReference type="NCBI Taxonomy" id="265178"/>
    <lineage>
        <taxon>Bacteria</taxon>
        <taxon>Bacillati</taxon>
        <taxon>Bacillota</taxon>
        <taxon>Erysipelotrichia</taxon>
        <taxon>Erysipelotrichales</taxon>
        <taxon>Erysipelotrichaceae</taxon>
        <taxon>Breznakia</taxon>
    </lineage>
</organism>
<keyword evidence="1 2" id="KW-0315">Glutamine amidotransferase</keyword>